<accession>A0ABU6JLV1</accession>
<proteinExistence type="predicted"/>
<feature type="domain" description="Glycine zipper 2TM" evidence="7">
    <location>
        <begin position="62"/>
        <end position="102"/>
    </location>
</feature>
<comment type="caution">
    <text evidence="8">The sequence shown here is derived from an EMBL/GenBank/DDBJ whole genome shotgun (WGS) entry which is preliminary data.</text>
</comment>
<evidence type="ECO:0000256" key="2">
    <source>
        <dbReference type="ARBA" id="ARBA00022729"/>
    </source>
</evidence>
<keyword evidence="2 6" id="KW-0732">Signal</keyword>
<sequence>MMKRLLVVTLAGVTLAGCANTSTLSGDVYSASEAKQVQTVTYGTIVSTRPVQIQAGEDSNVIGALGGAVLGGFLGNTIGGGSGRSLATAAGAVAGGVAGQSATGALNRTQGVELEIRRDDGSTIMVVQKQGNTKFSVGQRVAMASNGRSITVSPR</sequence>
<dbReference type="EMBL" id="JAYWTM010000001">
    <property type="protein sequence ID" value="MEC5341359.1"/>
    <property type="molecule type" value="Genomic_DNA"/>
</dbReference>
<evidence type="ECO:0000313" key="8">
    <source>
        <dbReference type="EMBL" id="MEC5341359.1"/>
    </source>
</evidence>
<protein>
    <submittedName>
        <fullName evidence="8">Glycine zipper 2TM domain-containing protein</fullName>
    </submittedName>
</protein>
<evidence type="ECO:0000259" key="7">
    <source>
        <dbReference type="Pfam" id="PF05433"/>
    </source>
</evidence>
<comment type="subcellular location">
    <subcellularLocation>
        <location evidence="1">Cell outer membrane</location>
        <topology evidence="1">Lipid-anchor</topology>
    </subcellularLocation>
</comment>
<name>A0ABU6JLV1_9GAMM</name>
<evidence type="ECO:0000256" key="1">
    <source>
        <dbReference type="ARBA" id="ARBA00004459"/>
    </source>
</evidence>
<dbReference type="RefSeq" id="WP_327616557.1">
    <property type="nucleotide sequence ID" value="NZ_JAYWTM010000001.1"/>
</dbReference>
<evidence type="ECO:0000256" key="4">
    <source>
        <dbReference type="ARBA" id="ARBA00023139"/>
    </source>
</evidence>
<keyword evidence="9" id="KW-1185">Reference proteome</keyword>
<evidence type="ECO:0000256" key="3">
    <source>
        <dbReference type="ARBA" id="ARBA00023136"/>
    </source>
</evidence>
<evidence type="ECO:0000256" key="6">
    <source>
        <dbReference type="SAM" id="SignalP"/>
    </source>
</evidence>
<keyword evidence="4" id="KW-0564">Palmitate</keyword>
<organism evidence="8 9">
    <name type="scientific">Brenneria populi</name>
    <dbReference type="NCBI Taxonomy" id="1505588"/>
    <lineage>
        <taxon>Bacteria</taxon>
        <taxon>Pseudomonadati</taxon>
        <taxon>Pseudomonadota</taxon>
        <taxon>Gammaproteobacteria</taxon>
        <taxon>Enterobacterales</taxon>
        <taxon>Pectobacteriaceae</taxon>
        <taxon>Brenneria</taxon>
    </lineage>
</organism>
<dbReference type="InterPro" id="IPR051407">
    <property type="entry name" value="Bact_OM_lipoprot/Surf_antigen"/>
</dbReference>
<keyword evidence="5" id="KW-0449">Lipoprotein</keyword>
<feature type="signal peptide" evidence="6">
    <location>
        <begin position="1"/>
        <end position="19"/>
    </location>
</feature>
<evidence type="ECO:0000256" key="5">
    <source>
        <dbReference type="ARBA" id="ARBA00023288"/>
    </source>
</evidence>
<keyword evidence="3" id="KW-0472">Membrane</keyword>
<reference evidence="8 9" key="1">
    <citation type="journal article" date="2017" name="Int. J. Syst. Evol. Microbiol.">
        <title>Brenneria populi subsp. brevivirga subsp. nov. isolated from symptomatic bark of Populus x euramericana canker, and description of Brenneria populi subsp. populi subsp. nov.</title>
        <authorList>
            <person name="Zheng M.H."/>
            <person name="Piao C.G."/>
            <person name="Xue H."/>
            <person name="Guo M.W."/>
            <person name="Li Y."/>
        </authorList>
    </citation>
    <scope>NUCLEOTIDE SEQUENCE [LARGE SCALE GENOMIC DNA]</scope>
    <source>
        <strain evidence="8 9">D9-5</strain>
    </source>
</reference>
<dbReference type="Proteomes" id="UP001309705">
    <property type="component" value="Unassembled WGS sequence"/>
</dbReference>
<feature type="chain" id="PRO_5046237143" evidence="6">
    <location>
        <begin position="20"/>
        <end position="155"/>
    </location>
</feature>
<dbReference type="InterPro" id="IPR008816">
    <property type="entry name" value="Gly_zipper_2TM_dom"/>
</dbReference>
<gene>
    <name evidence="8" type="ORF">VSX58_01865</name>
</gene>
<dbReference type="PANTHER" id="PTHR35603">
    <property type="match status" value="1"/>
</dbReference>
<dbReference type="PANTHER" id="PTHR35603:SF1">
    <property type="entry name" value="OUTER MEMBRANE LIPOPROTEIN SLYB"/>
    <property type="match status" value="1"/>
</dbReference>
<dbReference type="Pfam" id="PF05433">
    <property type="entry name" value="Rick_17kDa_Anti"/>
    <property type="match status" value="1"/>
</dbReference>
<dbReference type="PROSITE" id="PS51257">
    <property type="entry name" value="PROKAR_LIPOPROTEIN"/>
    <property type="match status" value="1"/>
</dbReference>
<evidence type="ECO:0000313" key="9">
    <source>
        <dbReference type="Proteomes" id="UP001309705"/>
    </source>
</evidence>